<name>K5YB88_9BACT</name>
<dbReference type="PROSITE" id="PS51379">
    <property type="entry name" value="4FE4S_FER_2"/>
    <property type="match status" value="2"/>
</dbReference>
<dbReference type="EMBL" id="AGZO01000027">
    <property type="protein sequence ID" value="EKN10627.1"/>
    <property type="molecule type" value="Genomic_DNA"/>
</dbReference>
<dbReference type="Gene3D" id="3.30.70.20">
    <property type="match status" value="1"/>
</dbReference>
<dbReference type="Pfam" id="PF12838">
    <property type="entry name" value="Fer4_7"/>
    <property type="match status" value="1"/>
</dbReference>
<evidence type="ECO:0000259" key="1">
    <source>
        <dbReference type="PROSITE" id="PS51379"/>
    </source>
</evidence>
<dbReference type="Pfam" id="PF04432">
    <property type="entry name" value="FrhB_FdhB_C"/>
    <property type="match status" value="1"/>
</dbReference>
<feature type="domain" description="4Fe-4S ferredoxin-type" evidence="1">
    <location>
        <begin position="36"/>
        <end position="65"/>
    </location>
</feature>
<gene>
    <name evidence="2" type="ORF">HMPREF1076_03965</name>
</gene>
<dbReference type="HOGENOM" id="CLU_037958_1_0_10"/>
<dbReference type="InterPro" id="IPR007525">
    <property type="entry name" value="FrhB_FdhB_C"/>
</dbReference>
<proteinExistence type="predicted"/>
<comment type="caution">
    <text evidence="2">The sequence shown here is derived from an EMBL/GenBank/DDBJ whole genome shotgun (WGS) entry which is preliminary data.</text>
</comment>
<evidence type="ECO:0000313" key="3">
    <source>
        <dbReference type="Proteomes" id="UP000006330"/>
    </source>
</evidence>
<dbReference type="PANTHER" id="PTHR43193">
    <property type="match status" value="1"/>
</dbReference>
<dbReference type="InterPro" id="IPR052977">
    <property type="entry name" value="Polyferredoxin-like_ET"/>
</dbReference>
<dbReference type="OrthoDB" id="9813230at2"/>
<protein>
    <recommendedName>
        <fullName evidence="1">4Fe-4S ferredoxin-type domain-containing protein</fullName>
    </recommendedName>
</protein>
<organism evidence="2 3">
    <name type="scientific">Parabacteroides goldsteinii CL02T12C30</name>
    <dbReference type="NCBI Taxonomy" id="999418"/>
    <lineage>
        <taxon>Bacteria</taxon>
        <taxon>Pseudomonadati</taxon>
        <taxon>Bacteroidota</taxon>
        <taxon>Bacteroidia</taxon>
        <taxon>Bacteroidales</taxon>
        <taxon>Tannerellaceae</taxon>
        <taxon>Parabacteroides</taxon>
    </lineage>
</organism>
<dbReference type="InterPro" id="IPR017896">
    <property type="entry name" value="4Fe4S_Fe-S-bd"/>
</dbReference>
<sequence>MISVYASIDKCCGCGACAQVCAHKAVTMKENEYEFRYPVIEQSLCVDCGLCQKICNFHPVDKKTPIATLVAQRKSNDILKSASGGIFAELASKVIEQGGVVYGCIFERQHGVLRPIIAEATTIAEVEPMLGSKYVQSDTYDSYKKVKNRLKEGRMVLFSGLPCQVAGLKGFLRKDYENLITLDIICHGVPNERFFQSYISDLESKIQGVITKFNFRGKIKGWGDFAYTYTYTYTDIKGKERNAWGCLEDSVYYKMFLASSIYRESCYHCPFASIHRPSDITIGDCWGIDVEHPEYDKKQGGDFDFKKGISCVIVNTELGSSFVKSNGSGLVLSQISLDSVARYNHQLSRPSYDSSYRKEYYQAFRQGKYRGLKKKYYQLEWKQILKSKIYKITPDGLIHLIHIVKK</sequence>
<reference evidence="2 3" key="1">
    <citation type="submission" date="2012-02" db="EMBL/GenBank/DDBJ databases">
        <title>The Genome Sequence of Parabacteroides goldsteinii CL02T12C30.</title>
        <authorList>
            <consortium name="The Broad Institute Genome Sequencing Platform"/>
            <person name="Earl A."/>
            <person name="Ward D."/>
            <person name="Feldgarden M."/>
            <person name="Gevers D."/>
            <person name="Zitomersky N.L."/>
            <person name="Coyne M.J."/>
            <person name="Comstock L.E."/>
            <person name="Young S.K."/>
            <person name="Zeng Q."/>
            <person name="Gargeya S."/>
            <person name="Fitzgerald M."/>
            <person name="Haas B."/>
            <person name="Abouelleil A."/>
            <person name="Alvarado L."/>
            <person name="Arachchi H.M."/>
            <person name="Berlin A."/>
            <person name="Chapman S.B."/>
            <person name="Gearin G."/>
            <person name="Goldberg J."/>
            <person name="Griggs A."/>
            <person name="Gujja S."/>
            <person name="Hansen M."/>
            <person name="Heiman D."/>
            <person name="Howarth C."/>
            <person name="Larimer J."/>
            <person name="Lui A."/>
            <person name="MacDonald P.J.P."/>
            <person name="McCowen C."/>
            <person name="Montmayeur A."/>
            <person name="Murphy C."/>
            <person name="Neiman D."/>
            <person name="Pearson M."/>
            <person name="Priest M."/>
            <person name="Roberts A."/>
            <person name="Saif S."/>
            <person name="Shea T."/>
            <person name="Sisk P."/>
            <person name="Stolte C."/>
            <person name="Sykes S."/>
            <person name="Wortman J."/>
            <person name="Nusbaum C."/>
            <person name="Birren B."/>
        </authorList>
    </citation>
    <scope>NUCLEOTIDE SEQUENCE [LARGE SCALE GENOMIC DNA]</scope>
    <source>
        <strain evidence="2 3">CL02T12C30</strain>
    </source>
</reference>
<dbReference type="RefSeq" id="WP_007657065.1">
    <property type="nucleotide sequence ID" value="NZ_JH976474.1"/>
</dbReference>
<dbReference type="SUPFAM" id="SSF54862">
    <property type="entry name" value="4Fe-4S ferredoxins"/>
    <property type="match status" value="1"/>
</dbReference>
<evidence type="ECO:0000313" key="2">
    <source>
        <dbReference type="EMBL" id="EKN10627.1"/>
    </source>
</evidence>
<dbReference type="Proteomes" id="UP000006330">
    <property type="component" value="Unassembled WGS sequence"/>
</dbReference>
<dbReference type="AlphaFoldDB" id="K5YB88"/>
<accession>K5YB88</accession>
<dbReference type="PATRIC" id="fig|999418.3.peg.4039"/>
<dbReference type="PANTHER" id="PTHR43193:SF2">
    <property type="entry name" value="POLYFERREDOXIN PROTEIN FWDF"/>
    <property type="match status" value="1"/>
</dbReference>
<feature type="domain" description="4Fe-4S ferredoxin-type" evidence="1">
    <location>
        <begin position="2"/>
        <end position="31"/>
    </location>
</feature>